<dbReference type="Proteomes" id="UP000783871">
    <property type="component" value="Unassembled WGS sequence"/>
</dbReference>
<keyword evidence="1" id="KW-1133">Transmembrane helix</keyword>
<sequence>MLRTPQQPSSLPEWMLNPPPPRRTVGDRLAGAVTALPGAARLRRRWWAWQGRRRLHQRYPNAVKVATFFLCFAVALALVLAANALFGMA</sequence>
<keyword evidence="1" id="KW-0472">Membrane</keyword>
<keyword evidence="1" id="KW-0812">Transmembrane</keyword>
<organism evidence="2 3">
    <name type="scientific">Micromonospora thermarum</name>
    <dbReference type="NCBI Taxonomy" id="2720024"/>
    <lineage>
        <taxon>Bacteria</taxon>
        <taxon>Bacillati</taxon>
        <taxon>Actinomycetota</taxon>
        <taxon>Actinomycetes</taxon>
        <taxon>Micromonosporales</taxon>
        <taxon>Micromonosporaceae</taxon>
        <taxon>Micromonospora</taxon>
    </lineage>
</organism>
<evidence type="ECO:0000313" key="3">
    <source>
        <dbReference type="Proteomes" id="UP000783871"/>
    </source>
</evidence>
<keyword evidence="3" id="KW-1185">Reference proteome</keyword>
<protein>
    <submittedName>
        <fullName evidence="2">Uncharacterized protein</fullName>
    </submittedName>
</protein>
<evidence type="ECO:0000313" key="2">
    <source>
        <dbReference type="EMBL" id="NJP31739.1"/>
    </source>
</evidence>
<dbReference type="EMBL" id="JAATEO010000005">
    <property type="protein sequence ID" value="NJP31739.1"/>
    <property type="molecule type" value="Genomic_DNA"/>
</dbReference>
<evidence type="ECO:0000256" key="1">
    <source>
        <dbReference type="SAM" id="Phobius"/>
    </source>
</evidence>
<reference evidence="2 3" key="1">
    <citation type="submission" date="2020-03" db="EMBL/GenBank/DDBJ databases">
        <title>WGS of actinomycetes isolated from Thailand.</title>
        <authorList>
            <person name="Thawai C."/>
        </authorList>
    </citation>
    <scope>NUCLEOTIDE SEQUENCE [LARGE SCALE GENOMIC DNA]</scope>
    <source>
        <strain evidence="2 3">HSS6-12</strain>
    </source>
</reference>
<proteinExistence type="predicted"/>
<accession>A0ABX0Z454</accession>
<gene>
    <name evidence="2" type="ORF">HCJ94_06980</name>
</gene>
<comment type="caution">
    <text evidence="2">The sequence shown here is derived from an EMBL/GenBank/DDBJ whole genome shotgun (WGS) entry which is preliminary data.</text>
</comment>
<feature type="transmembrane region" description="Helical" evidence="1">
    <location>
        <begin position="62"/>
        <end position="86"/>
    </location>
</feature>
<name>A0ABX0Z454_9ACTN</name>